<dbReference type="Pfam" id="PF02527">
    <property type="entry name" value="GidB"/>
    <property type="match status" value="1"/>
</dbReference>
<dbReference type="SUPFAM" id="SSF53335">
    <property type="entry name" value="S-adenosyl-L-methionine-dependent methyltransferases"/>
    <property type="match status" value="1"/>
</dbReference>
<dbReference type="NCBIfam" id="TIGR00138">
    <property type="entry name" value="rsmG_gidB"/>
    <property type="match status" value="1"/>
</dbReference>
<feature type="binding site" evidence="6">
    <location>
        <begin position="128"/>
        <end position="129"/>
    </location>
    <ligand>
        <name>S-adenosyl-L-methionine</name>
        <dbReference type="ChEBI" id="CHEBI:59789"/>
    </ligand>
</feature>
<dbReference type="Gene3D" id="3.40.50.150">
    <property type="entry name" value="Vaccinia Virus protein VP39"/>
    <property type="match status" value="1"/>
</dbReference>
<evidence type="ECO:0000256" key="6">
    <source>
        <dbReference type="HAMAP-Rule" id="MF_00074"/>
    </source>
</evidence>
<comment type="subcellular location">
    <subcellularLocation>
        <location evidence="6">Cytoplasm</location>
    </subcellularLocation>
</comment>
<keyword evidence="4 6" id="KW-0808">Transferase</keyword>
<gene>
    <name evidence="6" type="primary">rsmG</name>
    <name evidence="7" type="ORF">CSA25_00275</name>
</gene>
<proteinExistence type="inferred from homology"/>
<dbReference type="EMBL" id="PDTI01000005">
    <property type="protein sequence ID" value="PIE63453.1"/>
    <property type="molecule type" value="Genomic_DNA"/>
</dbReference>
<keyword evidence="2 6" id="KW-0698">rRNA processing</keyword>
<organism evidence="7 8">
    <name type="scientific">Desulfobacter postgatei</name>
    <dbReference type="NCBI Taxonomy" id="2293"/>
    <lineage>
        <taxon>Bacteria</taxon>
        <taxon>Pseudomonadati</taxon>
        <taxon>Thermodesulfobacteriota</taxon>
        <taxon>Desulfobacteria</taxon>
        <taxon>Desulfobacterales</taxon>
        <taxon>Desulfobacteraceae</taxon>
        <taxon>Desulfobacter</taxon>
    </lineage>
</organism>
<comment type="similarity">
    <text evidence="6">Belongs to the methyltransferase superfamily. RNA methyltransferase RsmG family.</text>
</comment>
<feature type="binding site" evidence="6">
    <location>
        <position position="147"/>
    </location>
    <ligand>
        <name>S-adenosyl-L-methionine</name>
        <dbReference type="ChEBI" id="CHEBI:59789"/>
    </ligand>
</feature>
<dbReference type="AlphaFoldDB" id="A0A2G6MTN3"/>
<comment type="function">
    <text evidence="6">Specifically methylates the N7 position of a guanine in 16S rRNA.</text>
</comment>
<dbReference type="PIRSF" id="PIRSF003078">
    <property type="entry name" value="GidB"/>
    <property type="match status" value="1"/>
</dbReference>
<keyword evidence="3 6" id="KW-0489">Methyltransferase</keyword>
<evidence type="ECO:0000313" key="7">
    <source>
        <dbReference type="EMBL" id="PIE63453.1"/>
    </source>
</evidence>
<protein>
    <recommendedName>
        <fullName evidence="6">Ribosomal RNA small subunit methyltransferase G</fullName>
        <ecNumber evidence="6">2.1.1.-</ecNumber>
    </recommendedName>
    <alternativeName>
        <fullName evidence="6">16S rRNA 7-methylguanosine methyltransferase</fullName>
        <shortName evidence="6">16S rRNA m7G methyltransferase</shortName>
    </alternativeName>
</protein>
<evidence type="ECO:0000313" key="8">
    <source>
        <dbReference type="Proteomes" id="UP000231203"/>
    </source>
</evidence>
<keyword evidence="1 6" id="KW-0963">Cytoplasm</keyword>
<evidence type="ECO:0000256" key="1">
    <source>
        <dbReference type="ARBA" id="ARBA00022490"/>
    </source>
</evidence>
<dbReference type="HAMAP" id="MF_00074">
    <property type="entry name" value="16SrRNA_methyltr_G"/>
    <property type="match status" value="1"/>
</dbReference>
<evidence type="ECO:0000256" key="4">
    <source>
        <dbReference type="ARBA" id="ARBA00022679"/>
    </source>
</evidence>
<sequence>MKEFYHCLRDGADALGLNVSPGQVDLMVAHARQLQLWNAKMNLTAITDIRLVADKHFVDALAAVRYLERPARIMDMGSGAGFPAIPMKVICPDLNVTMVDAVRKKVSFLNHVVRTLTLDNISALHARVEDLASDPGHFQLYDGVTARGFANLGKLARLAAPMLAPGGRIYALKGAHALEEITPELETQFHITCKSYRLPFVHDQRCVLILEVC</sequence>
<dbReference type="PANTHER" id="PTHR31760">
    <property type="entry name" value="S-ADENOSYL-L-METHIONINE-DEPENDENT METHYLTRANSFERASES SUPERFAMILY PROTEIN"/>
    <property type="match status" value="1"/>
</dbReference>
<feature type="binding site" evidence="6">
    <location>
        <position position="82"/>
    </location>
    <ligand>
        <name>S-adenosyl-L-methionine</name>
        <dbReference type="ChEBI" id="CHEBI:59789"/>
    </ligand>
</feature>
<feature type="binding site" evidence="6">
    <location>
        <position position="77"/>
    </location>
    <ligand>
        <name>S-adenosyl-L-methionine</name>
        <dbReference type="ChEBI" id="CHEBI:59789"/>
    </ligand>
</feature>
<comment type="caution">
    <text evidence="6">Lacks conserved residue(s) required for the propagation of feature annotation.</text>
</comment>
<keyword evidence="5 6" id="KW-0949">S-adenosyl-L-methionine</keyword>
<dbReference type="GO" id="GO:0070043">
    <property type="term" value="F:rRNA (guanine-N7-)-methyltransferase activity"/>
    <property type="evidence" value="ECO:0007669"/>
    <property type="project" value="UniProtKB-UniRule"/>
</dbReference>
<dbReference type="InterPro" id="IPR003682">
    <property type="entry name" value="rRNA_ssu_MeTfrase_G"/>
</dbReference>
<dbReference type="EC" id="2.1.1.-" evidence="6"/>
<dbReference type="PANTHER" id="PTHR31760:SF0">
    <property type="entry name" value="S-ADENOSYL-L-METHIONINE-DEPENDENT METHYLTRANSFERASES SUPERFAMILY PROTEIN"/>
    <property type="match status" value="1"/>
</dbReference>
<evidence type="ECO:0000256" key="5">
    <source>
        <dbReference type="ARBA" id="ARBA00022691"/>
    </source>
</evidence>
<accession>A0A2G6MTN3</accession>
<dbReference type="CDD" id="cd02440">
    <property type="entry name" value="AdoMet_MTases"/>
    <property type="match status" value="1"/>
</dbReference>
<dbReference type="GO" id="GO:0005829">
    <property type="term" value="C:cytosol"/>
    <property type="evidence" value="ECO:0007669"/>
    <property type="project" value="TreeGrafter"/>
</dbReference>
<reference evidence="7 8" key="1">
    <citation type="submission" date="2017-10" db="EMBL/GenBank/DDBJ databases">
        <title>Novel microbial diversity and functional potential in the marine mammal oral microbiome.</title>
        <authorList>
            <person name="Dudek N.K."/>
            <person name="Sun C.L."/>
            <person name="Burstein D."/>
            <person name="Kantor R.S."/>
            <person name="Aliaga Goltsman D.S."/>
            <person name="Bik E.M."/>
            <person name="Thomas B.C."/>
            <person name="Banfield J.F."/>
            <person name="Relman D.A."/>
        </authorList>
    </citation>
    <scope>NUCLEOTIDE SEQUENCE [LARGE SCALE GENOMIC DNA]</scope>
    <source>
        <strain evidence="7">DOLJORAL78_47_202</strain>
    </source>
</reference>
<evidence type="ECO:0000256" key="3">
    <source>
        <dbReference type="ARBA" id="ARBA00022603"/>
    </source>
</evidence>
<evidence type="ECO:0000256" key="2">
    <source>
        <dbReference type="ARBA" id="ARBA00022552"/>
    </source>
</evidence>
<name>A0A2G6MTN3_9BACT</name>
<dbReference type="Proteomes" id="UP000231203">
    <property type="component" value="Unassembled WGS sequence"/>
</dbReference>
<dbReference type="InterPro" id="IPR029063">
    <property type="entry name" value="SAM-dependent_MTases_sf"/>
</dbReference>
<comment type="caution">
    <text evidence="7">The sequence shown here is derived from an EMBL/GenBank/DDBJ whole genome shotgun (WGS) entry which is preliminary data.</text>
</comment>